<feature type="compositionally biased region" description="Pro residues" evidence="1">
    <location>
        <begin position="58"/>
        <end position="70"/>
    </location>
</feature>
<keyword evidence="2" id="KW-0472">Membrane</keyword>
<keyword evidence="4" id="KW-1185">Reference proteome</keyword>
<dbReference type="STRING" id="1210090.GCA_001613185_06314"/>
<feature type="compositionally biased region" description="Low complexity" evidence="1">
    <location>
        <begin position="28"/>
        <end position="44"/>
    </location>
</feature>
<name>A0A366E295_9NOCA</name>
<evidence type="ECO:0000313" key="4">
    <source>
        <dbReference type="Proteomes" id="UP000252586"/>
    </source>
</evidence>
<comment type="caution">
    <text evidence="3">The sequence shown here is derived from an EMBL/GenBank/DDBJ whole genome shotgun (WGS) entry which is preliminary data.</text>
</comment>
<accession>A0A366E295</accession>
<proteinExistence type="predicted"/>
<organism evidence="3 4">
    <name type="scientific">Nocardia puris</name>
    <dbReference type="NCBI Taxonomy" id="208602"/>
    <lineage>
        <taxon>Bacteria</taxon>
        <taxon>Bacillati</taxon>
        <taxon>Actinomycetota</taxon>
        <taxon>Actinomycetes</taxon>
        <taxon>Mycobacteriales</taxon>
        <taxon>Nocardiaceae</taxon>
        <taxon>Nocardia</taxon>
    </lineage>
</organism>
<dbReference type="RefSeq" id="WP_067513893.1">
    <property type="nucleotide sequence ID" value="NZ_QNRE01000001.1"/>
</dbReference>
<dbReference type="Proteomes" id="UP000252586">
    <property type="component" value="Unassembled WGS sequence"/>
</dbReference>
<keyword evidence="2" id="KW-1133">Transmembrane helix</keyword>
<gene>
    <name evidence="3" type="ORF">DFR74_101256</name>
</gene>
<protein>
    <submittedName>
        <fullName evidence="3">Uncharacterized protein</fullName>
    </submittedName>
</protein>
<feature type="transmembrane region" description="Helical" evidence="2">
    <location>
        <begin position="235"/>
        <end position="268"/>
    </location>
</feature>
<feature type="compositionally biased region" description="Pro residues" evidence="1">
    <location>
        <begin position="1"/>
        <end position="10"/>
    </location>
</feature>
<keyword evidence="2" id="KW-0812">Transmembrane</keyword>
<evidence type="ECO:0000256" key="1">
    <source>
        <dbReference type="SAM" id="MobiDB-lite"/>
    </source>
</evidence>
<evidence type="ECO:0000256" key="2">
    <source>
        <dbReference type="SAM" id="Phobius"/>
    </source>
</evidence>
<feature type="transmembrane region" description="Helical" evidence="2">
    <location>
        <begin position="297"/>
        <end position="329"/>
    </location>
</feature>
<reference evidence="3 4" key="1">
    <citation type="submission" date="2018-06" db="EMBL/GenBank/DDBJ databases">
        <title>Genomic Encyclopedia of Type Strains, Phase IV (KMG-IV): sequencing the most valuable type-strain genomes for metagenomic binning, comparative biology and taxonomic classification.</title>
        <authorList>
            <person name="Goeker M."/>
        </authorList>
    </citation>
    <scope>NUCLEOTIDE SEQUENCE [LARGE SCALE GENOMIC DNA]</scope>
    <source>
        <strain evidence="3 4">DSM 44599</strain>
    </source>
</reference>
<evidence type="ECO:0000313" key="3">
    <source>
        <dbReference type="EMBL" id="RBO96245.1"/>
    </source>
</evidence>
<dbReference type="EMBL" id="QNRE01000001">
    <property type="protein sequence ID" value="RBO96245.1"/>
    <property type="molecule type" value="Genomic_DNA"/>
</dbReference>
<feature type="transmembrane region" description="Helical" evidence="2">
    <location>
        <begin position="188"/>
        <end position="214"/>
    </location>
</feature>
<sequence length="343" mass="35421">MTDTPSPTPKDPSGGAPQQGGGEPFAAPPGQHQYPGPGGQQSPQQQPPASGPQSGDPYPAPAPYPGPEPQPGGHGRHEMPGGAGYPQFEGPGAAQYGNEPVEPPPPLGQQQPVYGPPGTGPGAPQGQPVYGYQAAAVPDHLDVGNAISWGLEKFRTNVGSWLGVTATGVVIYLVFLAIVQIFEPNSLLPLLLLFLLVMTGVWLLQAAMVRGALYQTDGVRPHFGSFFRIPNAGNVLLTALLAAFGTWLGLALCVLPGLAVGVLCMFALHFVVDQDMGPIDAIRSSATLVINNVVPTLLLALSVAILTFFGLLLCGIGLLVAGPVSVLAVSYGYRVLTGRPVAP</sequence>
<feature type="transmembrane region" description="Helical" evidence="2">
    <location>
        <begin position="161"/>
        <end position="182"/>
    </location>
</feature>
<dbReference type="AlphaFoldDB" id="A0A366E295"/>
<feature type="region of interest" description="Disordered" evidence="1">
    <location>
        <begin position="1"/>
        <end position="129"/>
    </location>
</feature>